<gene>
    <name evidence="2" type="ORF">ENP47_12595</name>
</gene>
<dbReference type="InterPro" id="IPR025403">
    <property type="entry name" value="TgpA-like_C"/>
</dbReference>
<proteinExistence type="predicted"/>
<reference evidence="2" key="1">
    <citation type="journal article" date="2020" name="mSystems">
        <title>Genome- and Community-Level Interaction Insights into Carbon Utilization and Element Cycling Functions of Hydrothermarchaeota in Hydrothermal Sediment.</title>
        <authorList>
            <person name="Zhou Z."/>
            <person name="Liu Y."/>
            <person name="Xu W."/>
            <person name="Pan J."/>
            <person name="Luo Z.H."/>
            <person name="Li M."/>
        </authorList>
    </citation>
    <scope>NUCLEOTIDE SEQUENCE [LARGE SCALE GENOMIC DNA]</scope>
    <source>
        <strain evidence="2">SpSt-222</strain>
    </source>
</reference>
<dbReference type="EMBL" id="DSJL01000011">
    <property type="protein sequence ID" value="HEF66418.1"/>
    <property type="molecule type" value="Genomic_DNA"/>
</dbReference>
<sequence>MPRRPDWLTLSLAVSAGAAETVPLAAWVVWLATLFGSDPSHAPGWLALTLTWLAAFGFARFVLAATQDPAWARALAVLGWLAWTLAWWVARAGEPQAILDFLPSLLRLEASIVGLLVLSALVWWRTLALAGEPRPFQGEYLRWAIVCDAGLVLGITLAALASGGPAAQAVWDNLSWGAPLLVLLRLMTAALIQAEAVRLAYPGAVAPGPWVLRSLVVAAGALGVGALLSLFAGPTLWPRIAGPVEWFLTLLVAVIVTFTVALAVIVWTALRFFVWAVRAIAGSREPGPPPSLPTLPELTRPQEVIRGLAIPPWVLDLLAGLVGIALLVVLVVSIARAFRRYRTLREEPSATELRERVALGELRDLLPRLHLPLRPGVVPRGIPRPTDVRSAYRAALALFARRGLSRHPSETPSELAQRVAAAHPTVAAPLTDLTTRYLWSRYGEQESADDRQAALTDWQELERILVDHT</sequence>
<evidence type="ECO:0000313" key="2">
    <source>
        <dbReference type="EMBL" id="HEF66418.1"/>
    </source>
</evidence>
<name>A0A7C1JU16_THERO</name>
<dbReference type="Pfam" id="PF13559">
    <property type="entry name" value="DUF4129"/>
    <property type="match status" value="1"/>
</dbReference>
<protein>
    <submittedName>
        <fullName evidence="2">DUF4129 domain-containing protein</fullName>
    </submittedName>
</protein>
<organism evidence="2">
    <name type="scientific">Thermomicrobium roseum</name>
    <dbReference type="NCBI Taxonomy" id="500"/>
    <lineage>
        <taxon>Bacteria</taxon>
        <taxon>Pseudomonadati</taxon>
        <taxon>Thermomicrobiota</taxon>
        <taxon>Thermomicrobia</taxon>
        <taxon>Thermomicrobiales</taxon>
        <taxon>Thermomicrobiaceae</taxon>
        <taxon>Thermomicrobium</taxon>
    </lineage>
</organism>
<evidence type="ECO:0000259" key="1">
    <source>
        <dbReference type="Pfam" id="PF13559"/>
    </source>
</evidence>
<comment type="caution">
    <text evidence="2">The sequence shown here is derived from an EMBL/GenBank/DDBJ whole genome shotgun (WGS) entry which is preliminary data.</text>
</comment>
<dbReference type="AlphaFoldDB" id="A0A7C1JU16"/>
<feature type="domain" description="Protein-glutamine gamma-glutamyltransferase-like C-terminal" evidence="1">
    <location>
        <begin position="391"/>
        <end position="458"/>
    </location>
</feature>
<accession>A0A7C1JU16</accession>